<organism evidence="10 11">
    <name type="scientific">Sporosarcina psychrophila</name>
    <name type="common">Bacillus psychrophilus</name>
    <dbReference type="NCBI Taxonomy" id="1476"/>
    <lineage>
        <taxon>Bacteria</taxon>
        <taxon>Bacillati</taxon>
        <taxon>Bacillota</taxon>
        <taxon>Bacilli</taxon>
        <taxon>Bacillales</taxon>
        <taxon>Caryophanaceae</taxon>
        <taxon>Sporosarcina</taxon>
    </lineage>
</organism>
<dbReference type="InterPro" id="IPR057336">
    <property type="entry name" value="GerAC_N"/>
</dbReference>
<evidence type="ECO:0000259" key="9">
    <source>
        <dbReference type="Pfam" id="PF25198"/>
    </source>
</evidence>
<protein>
    <submittedName>
        <fullName evidence="10">Ger(X)C family spore germination protein</fullName>
    </submittedName>
</protein>
<dbReference type="InterPro" id="IPR046953">
    <property type="entry name" value="Spore_GerAC-like_C"/>
</dbReference>
<evidence type="ECO:0000259" key="8">
    <source>
        <dbReference type="Pfam" id="PF05504"/>
    </source>
</evidence>
<comment type="subcellular location">
    <subcellularLocation>
        <location evidence="1">Membrane</location>
        <topology evidence="1">Lipid-anchor</topology>
    </subcellularLocation>
</comment>
<keyword evidence="6" id="KW-0564">Palmitate</keyword>
<dbReference type="Pfam" id="PF25198">
    <property type="entry name" value="Spore_GerAC_N"/>
    <property type="match status" value="1"/>
</dbReference>
<keyword evidence="7" id="KW-0449">Lipoprotein</keyword>
<feature type="domain" description="Spore germination protein N-terminal" evidence="9">
    <location>
        <begin position="21"/>
        <end position="184"/>
    </location>
</feature>
<keyword evidence="3" id="KW-0309">Germination</keyword>
<dbReference type="Proteomes" id="UP000698173">
    <property type="component" value="Unassembled WGS sequence"/>
</dbReference>
<evidence type="ECO:0000256" key="4">
    <source>
        <dbReference type="ARBA" id="ARBA00022729"/>
    </source>
</evidence>
<dbReference type="PANTHER" id="PTHR35789">
    <property type="entry name" value="SPORE GERMINATION PROTEIN B3"/>
    <property type="match status" value="1"/>
</dbReference>
<dbReference type="PANTHER" id="PTHR35789:SF1">
    <property type="entry name" value="SPORE GERMINATION PROTEIN B3"/>
    <property type="match status" value="1"/>
</dbReference>
<dbReference type="NCBIfam" id="TIGR02887">
    <property type="entry name" value="spore_ger_x_C"/>
    <property type="match status" value="1"/>
</dbReference>
<reference evidence="10" key="1">
    <citation type="journal article" date="2021" name="PeerJ">
        <title>Extensive microbial diversity within the chicken gut microbiome revealed by metagenomics and culture.</title>
        <authorList>
            <person name="Gilroy R."/>
            <person name="Ravi A."/>
            <person name="Getino M."/>
            <person name="Pursley I."/>
            <person name="Horton D.L."/>
            <person name="Alikhan N.F."/>
            <person name="Baker D."/>
            <person name="Gharbi K."/>
            <person name="Hall N."/>
            <person name="Watson M."/>
            <person name="Adriaenssens E.M."/>
            <person name="Foster-Nyarko E."/>
            <person name="Jarju S."/>
            <person name="Secka A."/>
            <person name="Antonio M."/>
            <person name="Oren A."/>
            <person name="Chaudhuri R.R."/>
            <person name="La Ragione R."/>
            <person name="Hildebrand F."/>
            <person name="Pallen M.J."/>
        </authorList>
    </citation>
    <scope>NUCLEOTIDE SEQUENCE</scope>
    <source>
        <strain evidence="10">CHK171-7178</strain>
    </source>
</reference>
<evidence type="ECO:0000313" key="10">
    <source>
        <dbReference type="EMBL" id="HJF32594.1"/>
    </source>
</evidence>
<keyword evidence="5" id="KW-0472">Membrane</keyword>
<evidence type="ECO:0000313" key="11">
    <source>
        <dbReference type="Proteomes" id="UP000698173"/>
    </source>
</evidence>
<keyword evidence="4" id="KW-0732">Signal</keyword>
<dbReference type="InterPro" id="IPR038501">
    <property type="entry name" value="Spore_GerAC_C_sf"/>
</dbReference>
<comment type="similarity">
    <text evidence="2">Belongs to the GerABKC lipoprotein family.</text>
</comment>
<name>A0A921KEY5_SPOPS</name>
<reference evidence="10" key="2">
    <citation type="submission" date="2021-09" db="EMBL/GenBank/DDBJ databases">
        <authorList>
            <person name="Gilroy R."/>
        </authorList>
    </citation>
    <scope>NUCLEOTIDE SEQUENCE</scope>
    <source>
        <strain evidence="10">CHK171-7178</strain>
    </source>
</reference>
<dbReference type="AlphaFoldDB" id="A0A921KEY5"/>
<evidence type="ECO:0000256" key="7">
    <source>
        <dbReference type="ARBA" id="ARBA00023288"/>
    </source>
</evidence>
<dbReference type="Pfam" id="PF05504">
    <property type="entry name" value="Spore_GerAC"/>
    <property type="match status" value="1"/>
</dbReference>
<comment type="caution">
    <text evidence="10">The sequence shown here is derived from an EMBL/GenBank/DDBJ whole genome shotgun (WGS) entry which is preliminary data.</text>
</comment>
<feature type="domain" description="Spore germination GerAC-like C-terminal" evidence="8">
    <location>
        <begin position="195"/>
        <end position="355"/>
    </location>
</feature>
<accession>A0A921KEY5</accession>
<dbReference type="EMBL" id="DYWT01000202">
    <property type="protein sequence ID" value="HJF32594.1"/>
    <property type="molecule type" value="Genomic_DNA"/>
</dbReference>
<evidence type="ECO:0000256" key="2">
    <source>
        <dbReference type="ARBA" id="ARBA00007886"/>
    </source>
</evidence>
<evidence type="ECO:0000256" key="5">
    <source>
        <dbReference type="ARBA" id="ARBA00023136"/>
    </source>
</evidence>
<dbReference type="GO" id="GO:0009847">
    <property type="term" value="P:spore germination"/>
    <property type="evidence" value="ECO:0007669"/>
    <property type="project" value="InterPro"/>
</dbReference>
<evidence type="ECO:0000256" key="1">
    <source>
        <dbReference type="ARBA" id="ARBA00004635"/>
    </source>
</evidence>
<dbReference type="PROSITE" id="PS51257">
    <property type="entry name" value="PROKAR_LIPOPROTEIN"/>
    <property type="match status" value="1"/>
</dbReference>
<dbReference type="GO" id="GO:0016020">
    <property type="term" value="C:membrane"/>
    <property type="evidence" value="ECO:0007669"/>
    <property type="project" value="UniProtKB-SubCell"/>
</dbReference>
<proteinExistence type="inferred from homology"/>
<gene>
    <name evidence="10" type="ORF">K8V56_12575</name>
</gene>
<dbReference type="Gene3D" id="3.30.300.210">
    <property type="entry name" value="Nutrient germinant receptor protein C, domain 3"/>
    <property type="match status" value="1"/>
</dbReference>
<evidence type="ECO:0000256" key="6">
    <source>
        <dbReference type="ARBA" id="ARBA00023139"/>
    </source>
</evidence>
<evidence type="ECO:0000256" key="3">
    <source>
        <dbReference type="ARBA" id="ARBA00022544"/>
    </source>
</evidence>
<dbReference type="InterPro" id="IPR008844">
    <property type="entry name" value="Spore_GerAC-like"/>
</dbReference>
<sequence length="358" mass="40826">MTKLIIILSSCLLLAGCWDEVLYRDVAIVPLMGIDGGPGAIDGFYSFASIEEESITYATAEGKGISLRASRNNAFTHTNEMLDVSQLEVALISEKAAKHDVYNYLDVLFRAPRNRLSGRLIVAKGDMKEYFDKLGMLPMSPPEFYRGLLDTSIKFSLIPDLDLQKMGTYLFDAGIDVALPAVRIAKETGFPEVFGTALFKDKVFSGHYLDRKESAILQGLQKKKNKYLQFIYIWEKDGVKYPITVEYVKSKKKWDIKDGRIDLSYKFKFSVEEFPHNHLEYEKTQIEVNEFLSKELTKDFQKVIDKLQEAESDPIGFGQTVRAFHPEIWGKGKWHDTYVNMDIKIKVKAEIVRTGILN</sequence>